<evidence type="ECO:0000256" key="7">
    <source>
        <dbReference type="HAMAP-Rule" id="MF_01315"/>
    </source>
</evidence>
<keyword evidence="2 7" id="KW-0699">rRNA-binding</keyword>
<dbReference type="GO" id="GO:0000049">
    <property type="term" value="F:tRNA binding"/>
    <property type="evidence" value="ECO:0007669"/>
    <property type="project" value="UniProtKB-UniRule"/>
</dbReference>
<keyword evidence="7" id="KW-0820">tRNA-binding</keyword>
<dbReference type="Gene3D" id="4.10.910.10">
    <property type="entry name" value="30s ribosomal protein s13, domain 2"/>
    <property type="match status" value="1"/>
</dbReference>
<dbReference type="PIRSF" id="PIRSF002134">
    <property type="entry name" value="Ribosomal_S13"/>
    <property type="match status" value="1"/>
</dbReference>
<dbReference type="OrthoDB" id="9803610at2"/>
<dbReference type="SUPFAM" id="SSF46946">
    <property type="entry name" value="S13-like H2TH domain"/>
    <property type="match status" value="1"/>
</dbReference>
<dbReference type="EMBL" id="FTOE01000006">
    <property type="protein sequence ID" value="SIS85593.1"/>
    <property type="molecule type" value="Genomic_DNA"/>
</dbReference>
<comment type="subunit">
    <text evidence="7">Part of the 30S ribosomal subunit. Forms a loose heterodimer with protein S19. Forms two bridges to the 50S subunit in the 70S ribosome.</text>
</comment>
<evidence type="ECO:0000256" key="5">
    <source>
        <dbReference type="ARBA" id="ARBA00023274"/>
    </source>
</evidence>
<name>A0A1N7MHN4_9GAMM</name>
<dbReference type="NCBIfam" id="TIGR03631">
    <property type="entry name" value="uS13_bact"/>
    <property type="match status" value="1"/>
</dbReference>
<evidence type="ECO:0000256" key="4">
    <source>
        <dbReference type="ARBA" id="ARBA00022980"/>
    </source>
</evidence>
<evidence type="ECO:0000256" key="3">
    <source>
        <dbReference type="ARBA" id="ARBA00022884"/>
    </source>
</evidence>
<dbReference type="FunFam" id="1.10.8.50:FF:000001">
    <property type="entry name" value="30S ribosomal protein S13"/>
    <property type="match status" value="1"/>
</dbReference>
<dbReference type="InterPro" id="IPR027437">
    <property type="entry name" value="Rbsml_uS13_C"/>
</dbReference>
<dbReference type="HAMAP" id="MF_01315">
    <property type="entry name" value="Ribosomal_uS13"/>
    <property type="match status" value="1"/>
</dbReference>
<evidence type="ECO:0000313" key="11">
    <source>
        <dbReference type="Proteomes" id="UP000185999"/>
    </source>
</evidence>
<dbReference type="PANTHER" id="PTHR10871:SF1">
    <property type="entry name" value="SMALL RIBOSOMAL SUBUNIT PROTEIN US13M"/>
    <property type="match status" value="1"/>
</dbReference>
<dbReference type="InterPro" id="IPR018269">
    <property type="entry name" value="Ribosomal_uS13_CS"/>
</dbReference>
<sequence length="118" mass="13324">MARIAGVNIPDNKHAVISLTYIYGIGRTTAKKICEASGVTEATKIYELSEEQLDVVRGEVGKFTVEGDLRREVSMSIKRLMDLGCFRGIRHRRNLPVRGQRSKTNARTRKGPRKPIRK</sequence>
<organism evidence="10 11">
    <name type="scientific">Neptunomonas antarctica</name>
    <dbReference type="NCBI Taxonomy" id="619304"/>
    <lineage>
        <taxon>Bacteria</taxon>
        <taxon>Pseudomonadati</taxon>
        <taxon>Pseudomonadota</taxon>
        <taxon>Gammaproteobacteria</taxon>
        <taxon>Oceanospirillales</taxon>
        <taxon>Oceanospirillaceae</taxon>
        <taxon>Neptunomonas</taxon>
    </lineage>
</organism>
<dbReference type="GO" id="GO:0003735">
    <property type="term" value="F:structural constituent of ribosome"/>
    <property type="evidence" value="ECO:0007669"/>
    <property type="project" value="InterPro"/>
</dbReference>
<dbReference type="STRING" id="619304.SAMN05421760_10663"/>
<keyword evidence="11" id="KW-1185">Reference proteome</keyword>
<dbReference type="Gene3D" id="1.10.8.50">
    <property type="match status" value="1"/>
</dbReference>
<dbReference type="GO" id="GO:0006412">
    <property type="term" value="P:translation"/>
    <property type="evidence" value="ECO:0007669"/>
    <property type="project" value="UniProtKB-UniRule"/>
</dbReference>
<evidence type="ECO:0000256" key="2">
    <source>
        <dbReference type="ARBA" id="ARBA00022730"/>
    </source>
</evidence>
<evidence type="ECO:0000256" key="1">
    <source>
        <dbReference type="ARBA" id="ARBA00008080"/>
    </source>
</evidence>
<evidence type="ECO:0000256" key="6">
    <source>
        <dbReference type="ARBA" id="ARBA00035166"/>
    </source>
</evidence>
<dbReference type="InterPro" id="IPR019980">
    <property type="entry name" value="Ribosomal_uS13_bac-type"/>
</dbReference>
<dbReference type="InterPro" id="IPR001892">
    <property type="entry name" value="Ribosomal_uS13"/>
</dbReference>
<dbReference type="PROSITE" id="PS50159">
    <property type="entry name" value="RIBOSOMAL_S13_2"/>
    <property type="match status" value="1"/>
</dbReference>
<dbReference type="Pfam" id="PF00416">
    <property type="entry name" value="Ribosomal_S13"/>
    <property type="match status" value="1"/>
</dbReference>
<comment type="similarity">
    <text evidence="1 7 8">Belongs to the universal ribosomal protein uS13 family.</text>
</comment>
<protein>
    <recommendedName>
        <fullName evidence="6 7">Small ribosomal subunit protein uS13</fullName>
    </recommendedName>
</protein>
<keyword evidence="5 7" id="KW-0687">Ribonucleoprotein</keyword>
<dbReference type="FunFam" id="4.10.910.10:FF:000001">
    <property type="entry name" value="30S ribosomal protein S13"/>
    <property type="match status" value="1"/>
</dbReference>
<dbReference type="Proteomes" id="UP000185999">
    <property type="component" value="Unassembled WGS sequence"/>
</dbReference>
<evidence type="ECO:0000256" key="9">
    <source>
        <dbReference type="SAM" id="MobiDB-lite"/>
    </source>
</evidence>
<accession>A0A1N7MHN4</accession>
<dbReference type="RefSeq" id="WP_054341830.1">
    <property type="nucleotide sequence ID" value="NZ_FTOE01000006.1"/>
</dbReference>
<dbReference type="InterPro" id="IPR010979">
    <property type="entry name" value="Ribosomal_uS13-like_H2TH"/>
</dbReference>
<reference evidence="11" key="1">
    <citation type="submission" date="2017-01" db="EMBL/GenBank/DDBJ databases">
        <authorList>
            <person name="Varghese N."/>
            <person name="Submissions S."/>
        </authorList>
    </citation>
    <scope>NUCLEOTIDE SEQUENCE [LARGE SCALE GENOMIC DNA]</scope>
    <source>
        <strain evidence="11">DSM 22306</strain>
    </source>
</reference>
<dbReference type="PROSITE" id="PS00646">
    <property type="entry name" value="RIBOSOMAL_S13_1"/>
    <property type="match status" value="1"/>
</dbReference>
<evidence type="ECO:0000313" key="10">
    <source>
        <dbReference type="EMBL" id="SIS85593.1"/>
    </source>
</evidence>
<dbReference type="PANTHER" id="PTHR10871">
    <property type="entry name" value="30S RIBOSOMAL PROTEIN S13/40S RIBOSOMAL PROTEIN S18"/>
    <property type="match status" value="1"/>
</dbReference>
<comment type="function">
    <text evidence="7">Located at the top of the head of the 30S subunit, it contacts several helices of the 16S rRNA. In the 70S ribosome it contacts the 23S rRNA (bridge B1a) and protein L5 of the 50S subunit (bridge B1b), connecting the 2 subunits; these bridges are implicated in subunit movement. Contacts the tRNAs in the A and P-sites.</text>
</comment>
<dbReference type="GO" id="GO:0005829">
    <property type="term" value="C:cytosol"/>
    <property type="evidence" value="ECO:0007669"/>
    <property type="project" value="TreeGrafter"/>
</dbReference>
<keyword evidence="4 7" id="KW-0689">Ribosomal protein</keyword>
<dbReference type="GO" id="GO:0015935">
    <property type="term" value="C:small ribosomal subunit"/>
    <property type="evidence" value="ECO:0007669"/>
    <property type="project" value="TreeGrafter"/>
</dbReference>
<dbReference type="GO" id="GO:0019843">
    <property type="term" value="F:rRNA binding"/>
    <property type="evidence" value="ECO:0007669"/>
    <property type="project" value="UniProtKB-UniRule"/>
</dbReference>
<keyword evidence="3 7" id="KW-0694">RNA-binding</keyword>
<evidence type="ECO:0000256" key="8">
    <source>
        <dbReference type="RuleBase" id="RU003830"/>
    </source>
</evidence>
<proteinExistence type="inferred from homology"/>
<feature type="region of interest" description="Disordered" evidence="9">
    <location>
        <begin position="94"/>
        <end position="118"/>
    </location>
</feature>
<dbReference type="AlphaFoldDB" id="A0A1N7MHN4"/>
<gene>
    <name evidence="7" type="primary">rpsM</name>
    <name evidence="10" type="ORF">SAMN05421760_10663</name>
</gene>